<accession>A0ABU0FQI6</accession>
<feature type="compositionally biased region" description="Low complexity" evidence="1">
    <location>
        <begin position="92"/>
        <end position="106"/>
    </location>
</feature>
<dbReference type="Proteomes" id="UP001242313">
    <property type="component" value="Unassembled WGS sequence"/>
</dbReference>
<keyword evidence="3" id="KW-1185">Reference proteome</keyword>
<feature type="compositionally biased region" description="Polar residues" evidence="1">
    <location>
        <begin position="57"/>
        <end position="74"/>
    </location>
</feature>
<proteinExistence type="predicted"/>
<feature type="compositionally biased region" description="Basic and acidic residues" evidence="1">
    <location>
        <begin position="113"/>
        <end position="123"/>
    </location>
</feature>
<reference evidence="2 3" key="1">
    <citation type="submission" date="2023-07" db="EMBL/GenBank/DDBJ databases">
        <title>Genomic Encyclopedia of Type Strains, Phase IV (KMG-IV): sequencing the most valuable type-strain genomes for metagenomic binning, comparative biology and taxonomic classification.</title>
        <authorList>
            <person name="Goeker M."/>
        </authorList>
    </citation>
    <scope>NUCLEOTIDE SEQUENCE [LARGE SCALE GENOMIC DNA]</scope>
    <source>
        <strain evidence="2 3">DSM 19598</strain>
    </source>
</reference>
<comment type="caution">
    <text evidence="2">The sequence shown here is derived from an EMBL/GenBank/DDBJ whole genome shotgun (WGS) entry which is preliminary data.</text>
</comment>
<evidence type="ECO:0000313" key="3">
    <source>
        <dbReference type="Proteomes" id="UP001242313"/>
    </source>
</evidence>
<feature type="compositionally biased region" description="Polar residues" evidence="1">
    <location>
        <begin position="127"/>
        <end position="137"/>
    </location>
</feature>
<evidence type="ECO:0000313" key="2">
    <source>
        <dbReference type="EMBL" id="MDQ0412169.1"/>
    </source>
</evidence>
<dbReference type="RefSeq" id="WP_307191051.1">
    <property type="nucleotide sequence ID" value="NZ_JAUSUN010000002.1"/>
</dbReference>
<gene>
    <name evidence="2" type="ORF">J2S25_000349</name>
</gene>
<feature type="region of interest" description="Disordered" evidence="1">
    <location>
        <begin position="51"/>
        <end position="144"/>
    </location>
</feature>
<sequence length="261" mass="27682">MKKGLKIFLAIFVVLLLALGGTAYYFLKVKQYDIADTKVEKITESDYQIELPGINGVGNTDTASATIGSNSSGENDAGGASEKEGNSGNGGSTESASGDGNGSSNNVTSQKTADGKKADDGKKAANGTENAGQSGSDQKTDSKEVTAESIKAAYRPVFESLEAQANGKIDGLVAAAYDEYKTKKESGESVSITYFYRKYSAAGKELESKTDETFQYVYNALEKDLQKHGINASEATDFKTQYENAKESRQSALLEKAKSAL</sequence>
<protein>
    <submittedName>
        <fullName evidence="2">ABC-type cobalt transport system substrate-binding protein</fullName>
    </submittedName>
</protein>
<name>A0ABU0FQI6_9BACI</name>
<organism evidence="2 3">
    <name type="scientific">Mesobacillus stamsii</name>
    <dbReference type="NCBI Taxonomy" id="225347"/>
    <lineage>
        <taxon>Bacteria</taxon>
        <taxon>Bacillati</taxon>
        <taxon>Bacillota</taxon>
        <taxon>Bacilli</taxon>
        <taxon>Bacillales</taxon>
        <taxon>Bacillaceae</taxon>
        <taxon>Mesobacillus</taxon>
    </lineage>
</organism>
<evidence type="ECO:0000256" key="1">
    <source>
        <dbReference type="SAM" id="MobiDB-lite"/>
    </source>
</evidence>
<dbReference type="EMBL" id="JAUSUN010000002">
    <property type="protein sequence ID" value="MDQ0412169.1"/>
    <property type="molecule type" value="Genomic_DNA"/>
</dbReference>